<evidence type="ECO:0000313" key="8">
    <source>
        <dbReference type="EMBL" id="CAB5000330.1"/>
    </source>
</evidence>
<name>A0A6J7P3P0_9ZZZZ</name>
<dbReference type="SUPFAM" id="SSF52016">
    <property type="entry name" value="LeuD/IlvD-like"/>
    <property type="match status" value="1"/>
</dbReference>
<dbReference type="InterPro" id="IPR052352">
    <property type="entry name" value="Sugar_Degrad_Dehydratases"/>
</dbReference>
<organism evidence="8">
    <name type="scientific">freshwater metagenome</name>
    <dbReference type="NCBI Taxonomy" id="449393"/>
    <lineage>
        <taxon>unclassified sequences</taxon>
        <taxon>metagenomes</taxon>
        <taxon>ecological metagenomes</taxon>
    </lineage>
</organism>
<keyword evidence="3" id="KW-0408">Iron</keyword>
<keyword evidence="5" id="KW-0456">Lyase</keyword>
<evidence type="ECO:0000259" key="6">
    <source>
        <dbReference type="Pfam" id="PF00920"/>
    </source>
</evidence>
<evidence type="ECO:0000256" key="3">
    <source>
        <dbReference type="ARBA" id="ARBA00023004"/>
    </source>
</evidence>
<dbReference type="GO" id="GO:0051536">
    <property type="term" value="F:iron-sulfur cluster binding"/>
    <property type="evidence" value="ECO:0007669"/>
    <property type="project" value="UniProtKB-KW"/>
</dbReference>
<evidence type="ECO:0000259" key="7">
    <source>
        <dbReference type="Pfam" id="PF24877"/>
    </source>
</evidence>
<protein>
    <submittedName>
        <fullName evidence="8">Unannotated protein</fullName>
    </submittedName>
</protein>
<gene>
    <name evidence="8" type="ORF">UFOPK4049_00391</name>
</gene>
<dbReference type="EMBL" id="CAFBPB010000035">
    <property type="protein sequence ID" value="CAB5000330.1"/>
    <property type="molecule type" value="Genomic_DNA"/>
</dbReference>
<accession>A0A6J7P3P0</accession>
<evidence type="ECO:0000256" key="1">
    <source>
        <dbReference type="ARBA" id="ARBA00006486"/>
    </source>
</evidence>
<dbReference type="Pfam" id="PF00920">
    <property type="entry name" value="ILVD_EDD_N"/>
    <property type="match status" value="1"/>
</dbReference>
<dbReference type="InterPro" id="IPR000581">
    <property type="entry name" value="ILV_EDD_N"/>
</dbReference>
<dbReference type="PANTHER" id="PTHR43183">
    <property type="entry name" value="HYPOTHETICAL DIHYDROXYACID DEHYDRATASE (EUROFUNG)-RELATED"/>
    <property type="match status" value="1"/>
</dbReference>
<feature type="domain" description="Dihydroxy-acid/6-phosphogluconate dehydratase C-terminal" evidence="7">
    <location>
        <begin position="137"/>
        <end position="332"/>
    </location>
</feature>
<dbReference type="GO" id="GO:0016836">
    <property type="term" value="F:hydro-lyase activity"/>
    <property type="evidence" value="ECO:0007669"/>
    <property type="project" value="UniProtKB-ARBA"/>
</dbReference>
<reference evidence="8" key="1">
    <citation type="submission" date="2020-05" db="EMBL/GenBank/DDBJ databases">
        <authorList>
            <person name="Chiriac C."/>
            <person name="Salcher M."/>
            <person name="Ghai R."/>
            <person name="Kavagutti S V."/>
        </authorList>
    </citation>
    <scope>NUCLEOTIDE SEQUENCE</scope>
</reference>
<dbReference type="Pfam" id="PF24877">
    <property type="entry name" value="ILV_EDD_C"/>
    <property type="match status" value="1"/>
</dbReference>
<dbReference type="SUPFAM" id="SSF143975">
    <property type="entry name" value="IlvD/EDD N-terminal domain-like"/>
    <property type="match status" value="1"/>
</dbReference>
<dbReference type="InterPro" id="IPR056740">
    <property type="entry name" value="ILV_EDD_C"/>
</dbReference>
<dbReference type="AlphaFoldDB" id="A0A6J7P3P0"/>
<keyword evidence="2" id="KW-0479">Metal-binding</keyword>
<feature type="domain" description="Dihydroxy-acid/6-phosphogluconate dehydratase N-terminal" evidence="6">
    <location>
        <begin position="2"/>
        <end position="127"/>
    </location>
</feature>
<dbReference type="InterPro" id="IPR037237">
    <property type="entry name" value="IlvD/EDD_N"/>
</dbReference>
<dbReference type="Gene3D" id="3.50.30.80">
    <property type="entry name" value="IlvD/EDD C-terminal domain-like"/>
    <property type="match status" value="1"/>
</dbReference>
<proteinExistence type="inferred from homology"/>
<evidence type="ECO:0000256" key="4">
    <source>
        <dbReference type="ARBA" id="ARBA00023014"/>
    </source>
</evidence>
<comment type="similarity">
    <text evidence="1">Belongs to the IlvD/Edd family.</text>
</comment>
<evidence type="ECO:0000256" key="2">
    <source>
        <dbReference type="ARBA" id="ARBA00022723"/>
    </source>
</evidence>
<keyword evidence="4" id="KW-0411">Iron-sulfur</keyword>
<sequence>MDSRRYALAQLAGRRIVAMVDEDLTLSKILTRKNFENAIKVNAALGGSTNAVVHLLALAGRLDVTVNIEDFETLTKDIPVLVNLMPSGKYLMEEFFYAGGVPVVMKELGSLIDTSALTVTGKSVAENIESFTNWNKDVITPVDTPFQPIGSGTVILKGNLAPNGAVLKISAATPSLLQHRGKVIAFETIEEYNKASEDENLDVTPESIIVVKNAGPKGYPGFPEVGNVSLPRKILAQGITDMIRISDARMSGTGFGTVILHVSPEAAVGGPLGLVQTGDEIELDVANRTLTLHVSDEELAKRRALWKSPVKAVARGWAKIYTEHVMQAHEGADLDFLRGNSGNEVGRNSH</sequence>
<dbReference type="PANTHER" id="PTHR43183:SF1">
    <property type="entry name" value="HYPOTHETICAL DIHYDROXY-ACID DEHYDRATASE (EUROFUNG)-RELATED"/>
    <property type="match status" value="1"/>
</dbReference>
<dbReference type="GO" id="GO:0046872">
    <property type="term" value="F:metal ion binding"/>
    <property type="evidence" value="ECO:0007669"/>
    <property type="project" value="UniProtKB-KW"/>
</dbReference>
<dbReference type="InterPro" id="IPR042096">
    <property type="entry name" value="Dihydro-acid_dehy_C"/>
</dbReference>
<evidence type="ECO:0000256" key="5">
    <source>
        <dbReference type="ARBA" id="ARBA00023239"/>
    </source>
</evidence>
<dbReference type="FunFam" id="3.50.30.80:FF:000001">
    <property type="entry name" value="Dihydroxy-acid dehydratase"/>
    <property type="match status" value="1"/>
</dbReference>